<sequence>MGQSVSVHTFLRGIGMKKARFNPAILILAIFASTAGSMAQAQATRTWVSGVGDDVNPCSRTAPCKTFAGAISKTATNGEISVLDPGGYGAVTITKSITIDGSKGAGFGSILAASTNGININITDVADTRKTVILRNLSINGGGNGLKGINILAAAKVIIADSQIFGFNGSPGVGIHDTRAGGKLIVYGTEISHNLGSALLMQPTALVTAALDRVQLSANNNSGIFAGNNTRVTISDSVVAGNISHGLFADGTGIINSDNVRISNNGGTGVITTGGGTIRLSNAVVTNNGVGFSNGGTINTFTPSSNKIMGNTGANVGALTPIAQQ</sequence>
<comment type="caution">
    <text evidence="3">The sequence shown here is derived from an EMBL/GenBank/DDBJ whole genome shotgun (WGS) entry which is preliminary data.</text>
</comment>
<keyword evidence="4" id="KW-1185">Reference proteome</keyword>
<dbReference type="Gene3D" id="2.160.20.10">
    <property type="entry name" value="Single-stranded right-handed beta-helix, Pectin lyase-like"/>
    <property type="match status" value="1"/>
</dbReference>
<dbReference type="SUPFAM" id="SSF51126">
    <property type="entry name" value="Pectin lyase-like"/>
    <property type="match status" value="1"/>
</dbReference>
<evidence type="ECO:0000313" key="4">
    <source>
        <dbReference type="Proteomes" id="UP001152876"/>
    </source>
</evidence>
<dbReference type="InterPro" id="IPR039448">
    <property type="entry name" value="Beta_helix"/>
</dbReference>
<evidence type="ECO:0000256" key="1">
    <source>
        <dbReference type="SAM" id="SignalP"/>
    </source>
</evidence>
<dbReference type="InterPro" id="IPR012334">
    <property type="entry name" value="Pectin_lyas_fold"/>
</dbReference>
<dbReference type="InterPro" id="IPR011050">
    <property type="entry name" value="Pectin_lyase_fold/virulence"/>
</dbReference>
<dbReference type="AlphaFoldDB" id="A0A9X4NX68"/>
<evidence type="ECO:0000259" key="2">
    <source>
        <dbReference type="Pfam" id="PF13229"/>
    </source>
</evidence>
<dbReference type="Pfam" id="PF13229">
    <property type="entry name" value="Beta_helix"/>
    <property type="match status" value="1"/>
</dbReference>
<name>A0A9X4NX68_9BURK</name>
<feature type="chain" id="PRO_5040959994" evidence="1">
    <location>
        <begin position="42"/>
        <end position="325"/>
    </location>
</feature>
<feature type="domain" description="Right handed beta helix" evidence="2">
    <location>
        <begin position="114"/>
        <end position="252"/>
    </location>
</feature>
<feature type="signal peptide" evidence="1">
    <location>
        <begin position="1"/>
        <end position="41"/>
    </location>
</feature>
<dbReference type="EMBL" id="AOGK01000034">
    <property type="protein sequence ID" value="MDG5978281.1"/>
    <property type="molecule type" value="Genomic_DNA"/>
</dbReference>
<organism evidence="3 4">
    <name type="scientific">Hydrogenophaga taeniospiralis CCUG 15921</name>
    <dbReference type="NCBI Taxonomy" id="1281780"/>
    <lineage>
        <taxon>Bacteria</taxon>
        <taxon>Pseudomonadati</taxon>
        <taxon>Pseudomonadota</taxon>
        <taxon>Betaproteobacteria</taxon>
        <taxon>Burkholderiales</taxon>
        <taxon>Comamonadaceae</taxon>
        <taxon>Hydrogenophaga</taxon>
    </lineage>
</organism>
<proteinExistence type="predicted"/>
<gene>
    <name evidence="3" type="ORF">H010_23726</name>
</gene>
<protein>
    <submittedName>
        <fullName evidence="3">Outer membrane protein B</fullName>
    </submittedName>
</protein>
<accession>A0A9X4NX68</accession>
<dbReference type="Proteomes" id="UP001152876">
    <property type="component" value="Unassembled WGS sequence"/>
</dbReference>
<keyword evidence="1" id="KW-0732">Signal</keyword>
<evidence type="ECO:0000313" key="3">
    <source>
        <dbReference type="EMBL" id="MDG5978281.1"/>
    </source>
</evidence>
<reference evidence="3" key="1">
    <citation type="submission" date="2013-01" db="EMBL/GenBank/DDBJ databases">
        <title>Genome draft of Hydrogenophaga taeniospiralis 2K1.</title>
        <authorList>
            <person name="Gomila M."/>
            <person name="Lalucat J."/>
        </authorList>
    </citation>
    <scope>NUCLEOTIDE SEQUENCE</scope>
    <source>
        <strain evidence="3">CCUG 15921</strain>
    </source>
</reference>